<reference evidence="2" key="1">
    <citation type="journal article" date="2014" name="Proc. Natl. Acad. Sci. U.S.A.">
        <title>Extensive sampling of basidiomycete genomes demonstrates inadequacy of the white-rot/brown-rot paradigm for wood decay fungi.</title>
        <authorList>
            <person name="Riley R."/>
            <person name="Salamov A.A."/>
            <person name="Brown D.W."/>
            <person name="Nagy L.G."/>
            <person name="Floudas D."/>
            <person name="Held B.W."/>
            <person name="Levasseur A."/>
            <person name="Lombard V."/>
            <person name="Morin E."/>
            <person name="Otillar R."/>
            <person name="Lindquist E.A."/>
            <person name="Sun H."/>
            <person name="LaButti K.M."/>
            <person name="Schmutz J."/>
            <person name="Jabbour D."/>
            <person name="Luo H."/>
            <person name="Baker S.E."/>
            <person name="Pisabarro A.G."/>
            <person name="Walton J.D."/>
            <person name="Blanchette R.A."/>
            <person name="Henrissat B."/>
            <person name="Martin F."/>
            <person name="Cullen D."/>
            <person name="Hibbett D.S."/>
            <person name="Grigoriev I.V."/>
        </authorList>
    </citation>
    <scope>NUCLEOTIDE SEQUENCE [LARGE SCALE GENOMIC DNA]</scope>
    <source>
        <strain evidence="2">MUCL 33604</strain>
    </source>
</reference>
<accession>A0A067PYL2</accession>
<name>A0A067PYL2_9AGAM</name>
<dbReference type="AlphaFoldDB" id="A0A067PYL2"/>
<dbReference type="STRING" id="933084.A0A067PYL2"/>
<dbReference type="Proteomes" id="UP000027265">
    <property type="component" value="Unassembled WGS sequence"/>
</dbReference>
<dbReference type="HOGENOM" id="CLU_006344_1_2_1"/>
<evidence type="ECO:0000313" key="2">
    <source>
        <dbReference type="Proteomes" id="UP000027265"/>
    </source>
</evidence>
<dbReference type="Pfam" id="PF18759">
    <property type="entry name" value="Plavaka"/>
    <property type="match status" value="2"/>
</dbReference>
<keyword evidence="2" id="KW-1185">Reference proteome</keyword>
<organism evidence="1 2">
    <name type="scientific">Jaapia argillacea MUCL 33604</name>
    <dbReference type="NCBI Taxonomy" id="933084"/>
    <lineage>
        <taxon>Eukaryota</taxon>
        <taxon>Fungi</taxon>
        <taxon>Dikarya</taxon>
        <taxon>Basidiomycota</taxon>
        <taxon>Agaricomycotina</taxon>
        <taxon>Agaricomycetes</taxon>
        <taxon>Agaricomycetidae</taxon>
        <taxon>Jaapiales</taxon>
        <taxon>Jaapiaceae</taxon>
        <taxon>Jaapia</taxon>
    </lineage>
</organism>
<dbReference type="OrthoDB" id="3199698at2759"/>
<dbReference type="InterPro" id="IPR041078">
    <property type="entry name" value="Plavaka"/>
</dbReference>
<dbReference type="EMBL" id="KL197715">
    <property type="protein sequence ID" value="KDQ59819.1"/>
    <property type="molecule type" value="Genomic_DNA"/>
</dbReference>
<dbReference type="InParanoid" id="A0A067PYL2"/>
<protein>
    <submittedName>
        <fullName evidence="1">Uncharacterized protein</fullName>
    </submittedName>
</protein>
<evidence type="ECO:0000313" key="1">
    <source>
        <dbReference type="EMBL" id="KDQ59819.1"/>
    </source>
</evidence>
<proteinExistence type="predicted"/>
<gene>
    <name evidence="1" type="ORF">JAAARDRAFT_192277</name>
</gene>
<sequence length="625" mass="70585">MIGNPDFSGKFDYSAYQEFTPSGDQVYSNVMSSQWAYRKSTEIANNPGTHRAMLVPIILGADKTTVSVAMGQNDFHLVYMSIANPHNSVRHAHRDALIPVAFLVIPKNFLMGKDPGLVWTRWGIDTNVIPFTDAFPQADIYELLTPDLLHQMIKGTFKDHLVTWVKEYLLSVHPKAEAQRRMDDIDRRIAAVPAFPGLRRFPEGRDFKQWTGNDSKALMKVYLPAVKGHVPDTMVRCLAAFLDFCYIARRSKHDSSALVEMQDALNNFRTHRKIFEDVGIRDDGFSLPRQHALEHYVDGIKLFGSPNRLCSSITESKHIRAVKQPWRRSSRNQPLKQILRTNQRLDKMAAARAAFLRRGLLHGSVLVAALRGAGQVVDDDAVDEEDEGMGVEGPRADSSIHLSKKSAFQGTTARVAAFLHQPTLPILIRHFLFDQIYPDDELTSADVDLDDCPNFAGKVSIHYSARATFYAPNEPSGNAGMHSEIIRSNPSWRNQYARYDTVLVQNASTDGNTGMRGMAVGRVMAFLSFTHDKIKYPCTLVEWFLLDGDQPDPVTGMWVVKPEVVDGYRDIGLVHTDCIIRAVHLIAAYKKTFLPIDFHFSYSHDAFQSFYVNKWGDYHSHECIR</sequence>